<keyword evidence="1" id="KW-0862">Zinc</keyword>
<reference evidence="3 4" key="1">
    <citation type="submission" date="2008-07" db="EMBL/GenBank/DDBJ databases">
        <authorList>
            <person name="El-Sayed N."/>
            <person name="Caler E."/>
            <person name="Inman J."/>
            <person name="Amedeo P."/>
            <person name="Hass B."/>
            <person name="Wortman J."/>
        </authorList>
    </citation>
    <scope>NUCLEOTIDE SEQUENCE [LARGE SCALE GENOMIC DNA]</scope>
    <source>
        <strain evidence="4">ATCC 50983 / TXsc</strain>
    </source>
</reference>
<evidence type="ECO:0000256" key="1">
    <source>
        <dbReference type="PROSITE-ProRule" id="PRU00175"/>
    </source>
</evidence>
<organism evidence="4">
    <name type="scientific">Perkinsus marinus (strain ATCC 50983 / TXsc)</name>
    <dbReference type="NCBI Taxonomy" id="423536"/>
    <lineage>
        <taxon>Eukaryota</taxon>
        <taxon>Sar</taxon>
        <taxon>Alveolata</taxon>
        <taxon>Perkinsozoa</taxon>
        <taxon>Perkinsea</taxon>
        <taxon>Perkinsida</taxon>
        <taxon>Perkinsidae</taxon>
        <taxon>Perkinsus</taxon>
    </lineage>
</organism>
<keyword evidence="4" id="KW-1185">Reference proteome</keyword>
<dbReference type="PANTHER" id="PTHR47662">
    <property type="entry name" value="RING-TYPE DOMAIN-CONTAINING PROTEIN"/>
    <property type="match status" value="1"/>
</dbReference>
<dbReference type="PANTHER" id="PTHR47662:SF1">
    <property type="entry name" value="RING-TYPE DOMAIN-CONTAINING PROTEIN"/>
    <property type="match status" value="1"/>
</dbReference>
<dbReference type="Gene3D" id="3.30.40.10">
    <property type="entry name" value="Zinc/RING finger domain, C3HC4 (zinc finger)"/>
    <property type="match status" value="1"/>
</dbReference>
<dbReference type="InterPro" id="IPR013083">
    <property type="entry name" value="Znf_RING/FYVE/PHD"/>
</dbReference>
<dbReference type="SMART" id="SM00184">
    <property type="entry name" value="RING"/>
    <property type="match status" value="1"/>
</dbReference>
<dbReference type="AlphaFoldDB" id="C5K8U1"/>
<dbReference type="PROSITE" id="PS50089">
    <property type="entry name" value="ZF_RING_2"/>
    <property type="match status" value="1"/>
</dbReference>
<dbReference type="CDD" id="cd16448">
    <property type="entry name" value="RING-H2"/>
    <property type="match status" value="1"/>
</dbReference>
<sequence length="62" mass="6854">MYPQRHGCSSVIPDSSSCCSVCLSSYQTDDVVTVLKCGHLFHDECVRKWIALAHVPACPLCR</sequence>
<dbReference type="EMBL" id="GG671165">
    <property type="protein sequence ID" value="EER19102.1"/>
    <property type="molecule type" value="Genomic_DNA"/>
</dbReference>
<gene>
    <name evidence="3" type="ORF">Pmar_PMAR019760</name>
</gene>
<feature type="non-terminal residue" evidence="3">
    <location>
        <position position="62"/>
    </location>
</feature>
<name>C5K8U1_PERM5</name>
<feature type="domain" description="RING-type" evidence="2">
    <location>
        <begin position="19"/>
        <end position="62"/>
    </location>
</feature>
<evidence type="ECO:0000313" key="3">
    <source>
        <dbReference type="EMBL" id="EER19102.1"/>
    </source>
</evidence>
<dbReference type="RefSeq" id="XP_002787306.1">
    <property type="nucleotide sequence ID" value="XM_002787260.1"/>
</dbReference>
<proteinExistence type="predicted"/>
<dbReference type="OrthoDB" id="408307at2759"/>
<evidence type="ECO:0000313" key="4">
    <source>
        <dbReference type="Proteomes" id="UP000007800"/>
    </source>
</evidence>
<dbReference type="InParanoid" id="C5K8U1"/>
<dbReference type="GO" id="GO:0008270">
    <property type="term" value="F:zinc ion binding"/>
    <property type="evidence" value="ECO:0007669"/>
    <property type="project" value="UniProtKB-KW"/>
</dbReference>
<dbReference type="Pfam" id="PF13639">
    <property type="entry name" value="zf-RING_2"/>
    <property type="match status" value="1"/>
</dbReference>
<dbReference type="SUPFAM" id="SSF57850">
    <property type="entry name" value="RING/U-box"/>
    <property type="match status" value="1"/>
</dbReference>
<keyword evidence="1" id="KW-0863">Zinc-finger</keyword>
<dbReference type="Proteomes" id="UP000007800">
    <property type="component" value="Unassembled WGS sequence"/>
</dbReference>
<keyword evidence="1" id="KW-0479">Metal-binding</keyword>
<dbReference type="InterPro" id="IPR001841">
    <property type="entry name" value="Znf_RING"/>
</dbReference>
<protein>
    <recommendedName>
        <fullName evidence="2">RING-type domain-containing protein</fullName>
    </recommendedName>
</protein>
<accession>C5K8U1</accession>
<dbReference type="GeneID" id="9039333"/>
<evidence type="ECO:0000259" key="2">
    <source>
        <dbReference type="PROSITE" id="PS50089"/>
    </source>
</evidence>